<proteinExistence type="predicted"/>
<evidence type="ECO:0000256" key="9">
    <source>
        <dbReference type="ARBA" id="ARBA00023201"/>
    </source>
</evidence>
<evidence type="ECO:0000256" key="3">
    <source>
        <dbReference type="ARBA" id="ARBA00022449"/>
    </source>
</evidence>
<dbReference type="PANTHER" id="PTHR43562">
    <property type="entry name" value="NAPA-TYPE SODIUM/HYDROGEN ANTIPORTER"/>
    <property type="match status" value="1"/>
</dbReference>
<dbReference type="Gene3D" id="1.20.1530.20">
    <property type="match status" value="1"/>
</dbReference>
<feature type="transmembrane region" description="Helical" evidence="10">
    <location>
        <begin position="76"/>
        <end position="96"/>
    </location>
</feature>
<feature type="transmembrane region" description="Helical" evidence="10">
    <location>
        <begin position="52"/>
        <end position="70"/>
    </location>
</feature>
<keyword evidence="8 10" id="KW-0472">Membrane</keyword>
<feature type="transmembrane region" description="Helical" evidence="10">
    <location>
        <begin position="287"/>
        <end position="304"/>
    </location>
</feature>
<evidence type="ECO:0000256" key="10">
    <source>
        <dbReference type="SAM" id="Phobius"/>
    </source>
</evidence>
<evidence type="ECO:0000256" key="1">
    <source>
        <dbReference type="ARBA" id="ARBA00004141"/>
    </source>
</evidence>
<name>A0A7C9LMM5_9DEIO</name>
<gene>
    <name evidence="13" type="ORF">GO986_06825</name>
</gene>
<organism evidence="13 14">
    <name type="scientific">Deinococcus arboris</name>
    <dbReference type="NCBI Taxonomy" id="2682977"/>
    <lineage>
        <taxon>Bacteria</taxon>
        <taxon>Thermotogati</taxon>
        <taxon>Deinococcota</taxon>
        <taxon>Deinococci</taxon>
        <taxon>Deinococcales</taxon>
        <taxon>Deinococcaceae</taxon>
        <taxon>Deinococcus</taxon>
    </lineage>
</organism>
<dbReference type="GO" id="GO:0006814">
    <property type="term" value="P:sodium ion transport"/>
    <property type="evidence" value="ECO:0007669"/>
    <property type="project" value="UniProtKB-KW"/>
</dbReference>
<keyword evidence="6" id="KW-0915">Sodium</keyword>
<feature type="transmembrane region" description="Helical" evidence="10">
    <location>
        <begin position="377"/>
        <end position="398"/>
    </location>
</feature>
<evidence type="ECO:0000313" key="14">
    <source>
        <dbReference type="Proteomes" id="UP000483286"/>
    </source>
</evidence>
<feature type="transmembrane region" description="Helical" evidence="10">
    <location>
        <begin position="204"/>
        <end position="224"/>
    </location>
</feature>
<evidence type="ECO:0000256" key="7">
    <source>
        <dbReference type="ARBA" id="ARBA00023065"/>
    </source>
</evidence>
<evidence type="ECO:0000256" key="11">
    <source>
        <dbReference type="SAM" id="SignalP"/>
    </source>
</evidence>
<feature type="transmembrane region" description="Helical" evidence="10">
    <location>
        <begin position="135"/>
        <end position="157"/>
    </location>
</feature>
<dbReference type="GO" id="GO:0015297">
    <property type="term" value="F:antiporter activity"/>
    <property type="evidence" value="ECO:0007669"/>
    <property type="project" value="UniProtKB-KW"/>
</dbReference>
<evidence type="ECO:0000259" key="12">
    <source>
        <dbReference type="Pfam" id="PF00999"/>
    </source>
</evidence>
<dbReference type="AlphaFoldDB" id="A0A7C9LMM5"/>
<feature type="domain" description="Cation/H+ exchanger transmembrane" evidence="12">
    <location>
        <begin position="36"/>
        <end position="399"/>
    </location>
</feature>
<dbReference type="GO" id="GO:1902600">
    <property type="term" value="P:proton transmembrane transport"/>
    <property type="evidence" value="ECO:0007669"/>
    <property type="project" value="InterPro"/>
</dbReference>
<keyword evidence="7" id="KW-0406">Ion transport</keyword>
<sequence length="407" mass="41061">MFKFLLTFLPLLSGSALAASSGETAGLLLGLFWVVLAATLCGALASRLGMPAVVGQVLAGLLIGPGALGLVQADDFLLSLAELGAVFLLFMVGLETRFRDLLAVGKEAVLVALLGIILPLGLGLGFGLWQNLGTVSALFVGTALVATSVGITAKVLQELGVMDARFAQVILGAAVIDDILGLTLLAVVSGLGTGQSMGAAQVGLILGLSLGFVALVLTVGLPLIRRFESRLRSLSVSRMFNVAVVTGLGVAALSTVAGLAPIIGAFLAGMVLAEVKDELEFESKVQALEAFLAPIFFVVVGLQVDLSVLTSAAVVLAGGALTLLAVAGKVLGGLLGARSLGQEALLVGTGMVPRGEVGLIVASLGLAAGIIEGPVYAQVLLMVLLTTVLAPLALRVLVRRTAVGSVS</sequence>
<evidence type="ECO:0000256" key="4">
    <source>
        <dbReference type="ARBA" id="ARBA00022692"/>
    </source>
</evidence>
<feature type="transmembrane region" description="Helical" evidence="10">
    <location>
        <begin position="310"/>
        <end position="332"/>
    </location>
</feature>
<keyword evidence="4 10" id="KW-0812">Transmembrane</keyword>
<comment type="caution">
    <text evidence="13">The sequence shown here is derived from an EMBL/GenBank/DDBJ whole genome shotgun (WGS) entry which is preliminary data.</text>
</comment>
<reference evidence="13 14" key="1">
    <citation type="submission" date="2019-12" db="EMBL/GenBank/DDBJ databases">
        <title>Deinococcus sp. HMF7620 Genome sequencing and assembly.</title>
        <authorList>
            <person name="Kang H."/>
            <person name="Kim H."/>
            <person name="Joh K."/>
        </authorList>
    </citation>
    <scope>NUCLEOTIDE SEQUENCE [LARGE SCALE GENOMIC DNA]</scope>
    <source>
        <strain evidence="13 14">HMF7620</strain>
    </source>
</reference>
<evidence type="ECO:0000313" key="13">
    <source>
        <dbReference type="EMBL" id="MVN86476.1"/>
    </source>
</evidence>
<dbReference type="RefSeq" id="WP_157458543.1">
    <property type="nucleotide sequence ID" value="NZ_WQLB01000007.1"/>
</dbReference>
<dbReference type="EMBL" id="WQLB01000007">
    <property type="protein sequence ID" value="MVN86476.1"/>
    <property type="molecule type" value="Genomic_DNA"/>
</dbReference>
<keyword evidence="5 10" id="KW-1133">Transmembrane helix</keyword>
<comment type="subcellular location">
    <subcellularLocation>
        <location evidence="1">Membrane</location>
        <topology evidence="1">Multi-pass membrane protein</topology>
    </subcellularLocation>
</comment>
<dbReference type="InterPro" id="IPR006153">
    <property type="entry name" value="Cation/H_exchanger_TM"/>
</dbReference>
<evidence type="ECO:0000256" key="5">
    <source>
        <dbReference type="ARBA" id="ARBA00022989"/>
    </source>
</evidence>
<evidence type="ECO:0000256" key="6">
    <source>
        <dbReference type="ARBA" id="ARBA00023053"/>
    </source>
</evidence>
<feature type="transmembrane region" description="Helical" evidence="10">
    <location>
        <begin position="108"/>
        <end position="129"/>
    </location>
</feature>
<protein>
    <submittedName>
        <fullName evidence="13">Cation:proton antiporter</fullName>
    </submittedName>
</protein>
<keyword evidence="9" id="KW-0739">Sodium transport</keyword>
<dbReference type="Proteomes" id="UP000483286">
    <property type="component" value="Unassembled WGS sequence"/>
</dbReference>
<keyword evidence="2" id="KW-0813">Transport</keyword>
<evidence type="ECO:0000256" key="2">
    <source>
        <dbReference type="ARBA" id="ARBA00022448"/>
    </source>
</evidence>
<accession>A0A7C9LMM5</accession>
<dbReference type="GO" id="GO:0016020">
    <property type="term" value="C:membrane"/>
    <property type="evidence" value="ECO:0007669"/>
    <property type="project" value="UniProtKB-SubCell"/>
</dbReference>
<dbReference type="InterPro" id="IPR038770">
    <property type="entry name" value="Na+/solute_symporter_sf"/>
</dbReference>
<feature type="transmembrane region" description="Helical" evidence="10">
    <location>
        <begin position="169"/>
        <end position="192"/>
    </location>
</feature>
<feature type="signal peptide" evidence="11">
    <location>
        <begin position="1"/>
        <end position="18"/>
    </location>
</feature>
<dbReference type="Pfam" id="PF00999">
    <property type="entry name" value="Na_H_Exchanger"/>
    <property type="match status" value="1"/>
</dbReference>
<keyword evidence="14" id="KW-1185">Reference proteome</keyword>
<keyword evidence="11" id="KW-0732">Signal</keyword>
<keyword evidence="3" id="KW-0050">Antiport</keyword>
<dbReference type="PANTHER" id="PTHR43562:SF3">
    <property type="entry name" value="SODIUM ION_PROTON EXCHANGER (EUROFUNG)"/>
    <property type="match status" value="1"/>
</dbReference>
<evidence type="ECO:0000256" key="8">
    <source>
        <dbReference type="ARBA" id="ARBA00023136"/>
    </source>
</evidence>
<feature type="chain" id="PRO_5028961857" evidence="11">
    <location>
        <begin position="19"/>
        <end position="407"/>
    </location>
</feature>